<dbReference type="RefSeq" id="WP_096894612.1">
    <property type="nucleotide sequence ID" value="NZ_BAOS01000019.1"/>
</dbReference>
<name>A0A286TZB2_9BACT</name>
<evidence type="ECO:0000313" key="2">
    <source>
        <dbReference type="Proteomes" id="UP000218542"/>
    </source>
</evidence>
<evidence type="ECO:0000313" key="1">
    <source>
        <dbReference type="EMBL" id="GAX61214.1"/>
    </source>
</evidence>
<keyword evidence="2" id="KW-1185">Reference proteome</keyword>
<dbReference type="Proteomes" id="UP000218542">
    <property type="component" value="Unassembled WGS sequence"/>
</dbReference>
<organism evidence="1 2">
    <name type="scientific">Candidatus Scalindua japonica</name>
    <dbReference type="NCBI Taxonomy" id="1284222"/>
    <lineage>
        <taxon>Bacteria</taxon>
        <taxon>Pseudomonadati</taxon>
        <taxon>Planctomycetota</taxon>
        <taxon>Candidatus Brocadiia</taxon>
        <taxon>Candidatus Brocadiales</taxon>
        <taxon>Candidatus Scalinduaceae</taxon>
        <taxon>Candidatus Scalindua</taxon>
    </lineage>
</organism>
<sequence>MARPLRIEYDGALYHVTSRGNARKSIFAGDDDRKITHPDFGDFTRRPICKQAAFLCQEKLFLFH</sequence>
<accession>A0A286TZB2</accession>
<dbReference type="AlphaFoldDB" id="A0A286TZB2"/>
<comment type="caution">
    <text evidence="1">The sequence shown here is derived from an EMBL/GenBank/DDBJ whole genome shotgun (WGS) entry which is preliminary data.</text>
</comment>
<protein>
    <submittedName>
        <fullName evidence="1">Transposase and inactivated derivative</fullName>
    </submittedName>
</protein>
<gene>
    <name evidence="1" type="ORF">SCALIN_C19_0008</name>
</gene>
<reference evidence="2" key="1">
    <citation type="journal article" date="2017" name="Environ. Microbiol. Rep.">
        <title>Genetic Diversity of Marine Anaerobic Ammonium-Oxidizing Bacteria as Revealed by Genomic and Proteomic Analyses of 'Candidatus Scalindua japonica'.</title>
        <authorList>
            <person name="Oshiki M."/>
            <person name="Mizuto K."/>
            <person name="Kimura Z."/>
            <person name="Kindaichi T."/>
            <person name="Satoh H."/>
            <person name="Okabe S."/>
        </authorList>
    </citation>
    <scope>NUCLEOTIDE SEQUENCE [LARGE SCALE GENOMIC DNA]</scope>
    <source>
        <strain evidence="2">husup-a2</strain>
    </source>
</reference>
<dbReference type="EMBL" id="BAOS01000019">
    <property type="protein sequence ID" value="GAX61214.1"/>
    <property type="molecule type" value="Genomic_DNA"/>
</dbReference>
<proteinExistence type="predicted"/>